<keyword evidence="5 6" id="KW-0472">Membrane</keyword>
<evidence type="ECO:0000256" key="3">
    <source>
        <dbReference type="ARBA" id="ARBA00022960"/>
    </source>
</evidence>
<dbReference type="InterPro" id="IPR047928">
    <property type="entry name" value="Perm_prefix_1"/>
</dbReference>
<dbReference type="RefSeq" id="WP_191740316.1">
    <property type="nucleotide sequence ID" value="NZ_JACSQB010000074.1"/>
</dbReference>
<organism evidence="7 8">
    <name type="scientific">Clostridium faecium</name>
    <dbReference type="NCBI Taxonomy" id="2762223"/>
    <lineage>
        <taxon>Bacteria</taxon>
        <taxon>Bacillati</taxon>
        <taxon>Bacillota</taxon>
        <taxon>Clostridia</taxon>
        <taxon>Eubacteriales</taxon>
        <taxon>Clostridiaceae</taxon>
        <taxon>Clostridium</taxon>
    </lineage>
</organism>
<gene>
    <name evidence="7" type="ORF">H9637_09920</name>
</gene>
<evidence type="ECO:0000256" key="2">
    <source>
        <dbReference type="ARBA" id="ARBA00022692"/>
    </source>
</evidence>
<comment type="caution">
    <text evidence="7">The sequence shown here is derived from an EMBL/GenBank/DDBJ whole genome shotgun (WGS) entry which is preliminary data.</text>
</comment>
<dbReference type="EMBL" id="JACSQB010000074">
    <property type="protein sequence ID" value="MBD8047348.1"/>
    <property type="molecule type" value="Genomic_DNA"/>
</dbReference>
<feature type="transmembrane region" description="Helical" evidence="6">
    <location>
        <begin position="358"/>
        <end position="380"/>
    </location>
</feature>
<keyword evidence="2 6" id="KW-0812">Transmembrane</keyword>
<dbReference type="PANTHER" id="PTHR30474:SF1">
    <property type="entry name" value="PEPTIDOGLYCAN GLYCOSYLTRANSFERASE MRDB"/>
    <property type="match status" value="1"/>
</dbReference>
<reference evidence="7 8" key="1">
    <citation type="submission" date="2020-08" db="EMBL/GenBank/DDBJ databases">
        <title>A Genomic Blueprint of the Chicken Gut Microbiome.</title>
        <authorList>
            <person name="Gilroy R."/>
            <person name="Ravi A."/>
            <person name="Getino M."/>
            <person name="Pursley I."/>
            <person name="Horton D.L."/>
            <person name="Alikhan N.-F."/>
            <person name="Baker D."/>
            <person name="Gharbi K."/>
            <person name="Hall N."/>
            <person name="Watson M."/>
            <person name="Adriaenssens E.M."/>
            <person name="Foster-Nyarko E."/>
            <person name="Jarju S."/>
            <person name="Secka A."/>
            <person name="Antonio M."/>
            <person name="Oren A."/>
            <person name="Chaudhuri R."/>
            <person name="La Ragione R.M."/>
            <person name="Hildebrand F."/>
            <person name="Pallen M.J."/>
        </authorList>
    </citation>
    <scope>NUCLEOTIDE SEQUENCE [LARGE SCALE GENOMIC DNA]</scope>
    <source>
        <strain evidence="7 8">N37</strain>
    </source>
</reference>
<protein>
    <submittedName>
        <fullName evidence="7">FtsW/RodA/SpoVE family cell cycle protein</fullName>
    </submittedName>
</protein>
<dbReference type="Proteomes" id="UP000627166">
    <property type="component" value="Unassembled WGS sequence"/>
</dbReference>
<feature type="transmembrane region" description="Helical" evidence="6">
    <location>
        <begin position="242"/>
        <end position="261"/>
    </location>
</feature>
<feature type="transmembrane region" description="Helical" evidence="6">
    <location>
        <begin position="317"/>
        <end position="346"/>
    </location>
</feature>
<sequence>MDIINSYLEEICSVIKCREVHGEIKEEIRNHIEELSTEYIDNGYESDEAYKLAIRDMGDSGEIGFKLNKVYEKRIEYKTLIIAILLSLFGVGFVLILNNKLTIYASPANQIIAFIIGIAAFIAIYYFDYRKLEKYSYHIFIVSVILSFIQVTLGEPIFGRPGFRIANSLITNLGICILTGFLISISGIIKGLNFKEKGQILIAIVIFIIGNFSLFYMMNIVNNLIFTVTFIILLFKNCNNKFIPSAFCIAVLGSIIVPIISRDYFRNRLLMFLNYKSDPFGSGYQNMKVLEVLSSSKFIGNFDSSKIEKLPGAATDFIFTSIISLMGWVAALAVVVLVLAFIIILFKNTKMIKDKYGKNIMISIVTSFAMQFIINILVSMNLFPSFTVTLPFIGYGGSAMLSNMIMLGLISSIYSRKNLKNSYNNIISS</sequence>
<name>A0ABR8YTN4_9CLOT</name>
<evidence type="ECO:0000256" key="1">
    <source>
        <dbReference type="ARBA" id="ARBA00004141"/>
    </source>
</evidence>
<dbReference type="PANTHER" id="PTHR30474">
    <property type="entry name" value="CELL CYCLE PROTEIN"/>
    <property type="match status" value="1"/>
</dbReference>
<dbReference type="Pfam" id="PF01098">
    <property type="entry name" value="FTSW_RODA_SPOVE"/>
    <property type="match status" value="1"/>
</dbReference>
<comment type="subcellular location">
    <subcellularLocation>
        <location evidence="1">Membrane</location>
        <topology evidence="1">Multi-pass membrane protein</topology>
    </subcellularLocation>
</comment>
<evidence type="ECO:0000313" key="7">
    <source>
        <dbReference type="EMBL" id="MBD8047348.1"/>
    </source>
</evidence>
<accession>A0ABR8YTN4</accession>
<feature type="transmembrane region" description="Helical" evidence="6">
    <location>
        <begin position="392"/>
        <end position="414"/>
    </location>
</feature>
<keyword evidence="8" id="KW-1185">Reference proteome</keyword>
<dbReference type="NCBIfam" id="NF038403">
    <property type="entry name" value="perm_prefix_1"/>
    <property type="match status" value="1"/>
</dbReference>
<proteinExistence type="predicted"/>
<feature type="transmembrane region" description="Helical" evidence="6">
    <location>
        <begin position="198"/>
        <end position="214"/>
    </location>
</feature>
<evidence type="ECO:0000256" key="6">
    <source>
        <dbReference type="SAM" id="Phobius"/>
    </source>
</evidence>
<feature type="transmembrane region" description="Helical" evidence="6">
    <location>
        <begin position="79"/>
        <end position="98"/>
    </location>
</feature>
<evidence type="ECO:0000256" key="4">
    <source>
        <dbReference type="ARBA" id="ARBA00022989"/>
    </source>
</evidence>
<feature type="transmembrane region" description="Helical" evidence="6">
    <location>
        <begin position="110"/>
        <end position="128"/>
    </location>
</feature>
<dbReference type="InterPro" id="IPR001182">
    <property type="entry name" value="FtsW/RodA"/>
</dbReference>
<evidence type="ECO:0000256" key="5">
    <source>
        <dbReference type="ARBA" id="ARBA00023136"/>
    </source>
</evidence>
<keyword evidence="4 6" id="KW-1133">Transmembrane helix</keyword>
<feature type="transmembrane region" description="Helical" evidence="6">
    <location>
        <begin position="135"/>
        <end position="153"/>
    </location>
</feature>
<keyword evidence="3" id="KW-0133">Cell shape</keyword>
<feature type="transmembrane region" description="Helical" evidence="6">
    <location>
        <begin position="165"/>
        <end position="186"/>
    </location>
</feature>
<evidence type="ECO:0000313" key="8">
    <source>
        <dbReference type="Proteomes" id="UP000627166"/>
    </source>
</evidence>